<name>A0A0G0VFL8_9BACT</name>
<dbReference type="InterPro" id="IPR052341">
    <property type="entry name" value="LOG_family_nucleotidases"/>
</dbReference>
<accession>A0A0G0VFL8</accession>
<evidence type="ECO:0000313" key="2">
    <source>
        <dbReference type="Proteomes" id="UP000034562"/>
    </source>
</evidence>
<evidence type="ECO:0008006" key="3">
    <source>
        <dbReference type="Google" id="ProtNLM"/>
    </source>
</evidence>
<dbReference type="PANTHER" id="PTHR43393:SF3">
    <property type="entry name" value="LYSINE DECARBOXYLASE-LIKE PROTEIN"/>
    <property type="match status" value="1"/>
</dbReference>
<dbReference type="PANTHER" id="PTHR43393">
    <property type="entry name" value="CYTOKININ RIBOSIDE 5'-MONOPHOSPHATE PHOSPHORIBOHYDROLASE"/>
    <property type="match status" value="1"/>
</dbReference>
<gene>
    <name evidence="1" type="ORF">UU12_C0016G0009</name>
</gene>
<dbReference type="Proteomes" id="UP000034562">
    <property type="component" value="Unassembled WGS sequence"/>
</dbReference>
<dbReference type="Gene3D" id="3.40.50.450">
    <property type="match status" value="1"/>
</dbReference>
<dbReference type="SUPFAM" id="SSF102405">
    <property type="entry name" value="MCP/YpsA-like"/>
    <property type="match status" value="1"/>
</dbReference>
<organism evidence="1 2">
    <name type="scientific">Candidatus Woesebacteria bacterium GW2011_GWA2_40_7b</name>
    <dbReference type="NCBI Taxonomy" id="1618563"/>
    <lineage>
        <taxon>Bacteria</taxon>
        <taxon>Candidatus Woeseibacteriota</taxon>
    </lineage>
</organism>
<protein>
    <recommendedName>
        <fullName evidence="3">Rossmann fold nucleotide-binding protein</fullName>
    </recommendedName>
</protein>
<dbReference type="Pfam" id="PF18306">
    <property type="entry name" value="LDcluster4"/>
    <property type="match status" value="1"/>
</dbReference>
<proteinExistence type="predicted"/>
<sequence length="214" mass="23803">MDEKTKYAGKHIIKNIAFFGDADISETDETYKAAFDVAEVLALEGYVVVDGGGPGVMEAATSGAEKGGGKTISVTFDPVNAPGFEGKYVGNVTDEEIVTTNYLERMFKLMEHGDMFIIFKGGSGTISEFGAAWVLAKLYYGHHKPFILFGDFWVEIIDAFRKNMNIDSNEYSVFEICRSKNDVLATIHKFEGRINARNHEDDSKNDEYDKAFTK</sequence>
<reference evidence="1 2" key="1">
    <citation type="journal article" date="2015" name="Nature">
        <title>rRNA introns, odd ribosomes, and small enigmatic genomes across a large radiation of phyla.</title>
        <authorList>
            <person name="Brown C.T."/>
            <person name="Hug L.A."/>
            <person name="Thomas B.C."/>
            <person name="Sharon I."/>
            <person name="Castelle C.J."/>
            <person name="Singh A."/>
            <person name="Wilkins M.J."/>
            <person name="Williams K.H."/>
            <person name="Banfield J.F."/>
        </authorList>
    </citation>
    <scope>NUCLEOTIDE SEQUENCE [LARGE SCALE GENOMIC DNA]</scope>
</reference>
<dbReference type="AlphaFoldDB" id="A0A0G0VFL8"/>
<dbReference type="STRING" id="1618563.UU12_C0016G0009"/>
<dbReference type="GO" id="GO:0005829">
    <property type="term" value="C:cytosol"/>
    <property type="evidence" value="ECO:0007669"/>
    <property type="project" value="TreeGrafter"/>
</dbReference>
<dbReference type="EMBL" id="LBZK01000016">
    <property type="protein sequence ID" value="KKR70850.1"/>
    <property type="molecule type" value="Genomic_DNA"/>
</dbReference>
<evidence type="ECO:0000313" key="1">
    <source>
        <dbReference type="EMBL" id="KKR70850.1"/>
    </source>
</evidence>
<comment type="caution">
    <text evidence="1">The sequence shown here is derived from an EMBL/GenBank/DDBJ whole genome shotgun (WGS) entry which is preliminary data.</text>
</comment>
<dbReference type="InterPro" id="IPR041164">
    <property type="entry name" value="LDcluster4"/>
</dbReference>